<dbReference type="AlphaFoldDB" id="A0A067M405"/>
<gene>
    <name evidence="1" type="ORF">BOTBODRAFT_68585</name>
</gene>
<sequence length="163" mass="18240">MASLKILPLDTICACLFSRADGQTFHWAIILPFSDTHAHKLHATNRSDNWWRYEDVQDDIIHSVNACLVVELGAMDSSTHESIGAILKKIPMDTPAQDGEQRFTCRIWFRQALRELHAAGVIICPDVMQVEANLTRLAQSYDDYVWEGKGPKLVVASTSSVVS</sequence>
<name>A0A067M405_BOTB1</name>
<evidence type="ECO:0000313" key="2">
    <source>
        <dbReference type="Proteomes" id="UP000027195"/>
    </source>
</evidence>
<accession>A0A067M405</accession>
<proteinExistence type="predicted"/>
<dbReference type="EMBL" id="KL198067">
    <property type="protein sequence ID" value="KDQ10513.1"/>
    <property type="molecule type" value="Genomic_DNA"/>
</dbReference>
<dbReference type="HOGENOM" id="CLU_095741_2_0_1"/>
<evidence type="ECO:0000313" key="1">
    <source>
        <dbReference type="EMBL" id="KDQ10513.1"/>
    </source>
</evidence>
<dbReference type="Proteomes" id="UP000027195">
    <property type="component" value="Unassembled WGS sequence"/>
</dbReference>
<dbReference type="OrthoDB" id="3016366at2759"/>
<dbReference type="Pfam" id="PF20174">
    <property type="entry name" value="DUF6540"/>
    <property type="match status" value="1"/>
</dbReference>
<reference evidence="2" key="1">
    <citation type="journal article" date="2014" name="Proc. Natl. Acad. Sci. U.S.A.">
        <title>Extensive sampling of basidiomycete genomes demonstrates inadequacy of the white-rot/brown-rot paradigm for wood decay fungi.</title>
        <authorList>
            <person name="Riley R."/>
            <person name="Salamov A.A."/>
            <person name="Brown D.W."/>
            <person name="Nagy L.G."/>
            <person name="Floudas D."/>
            <person name="Held B.W."/>
            <person name="Levasseur A."/>
            <person name="Lombard V."/>
            <person name="Morin E."/>
            <person name="Otillar R."/>
            <person name="Lindquist E.A."/>
            <person name="Sun H."/>
            <person name="LaButti K.M."/>
            <person name="Schmutz J."/>
            <person name="Jabbour D."/>
            <person name="Luo H."/>
            <person name="Baker S.E."/>
            <person name="Pisabarro A.G."/>
            <person name="Walton J.D."/>
            <person name="Blanchette R.A."/>
            <person name="Henrissat B."/>
            <person name="Martin F."/>
            <person name="Cullen D."/>
            <person name="Hibbett D.S."/>
            <person name="Grigoriev I.V."/>
        </authorList>
    </citation>
    <scope>NUCLEOTIDE SEQUENCE [LARGE SCALE GENOMIC DNA]</scope>
    <source>
        <strain evidence="2">FD-172 SS1</strain>
    </source>
</reference>
<dbReference type="InterPro" id="IPR046670">
    <property type="entry name" value="DUF6540"/>
</dbReference>
<protein>
    <submittedName>
        <fullName evidence="1">Uncharacterized protein</fullName>
    </submittedName>
</protein>
<dbReference type="InParanoid" id="A0A067M405"/>
<organism evidence="1 2">
    <name type="scientific">Botryobasidium botryosum (strain FD-172 SS1)</name>
    <dbReference type="NCBI Taxonomy" id="930990"/>
    <lineage>
        <taxon>Eukaryota</taxon>
        <taxon>Fungi</taxon>
        <taxon>Dikarya</taxon>
        <taxon>Basidiomycota</taxon>
        <taxon>Agaricomycotina</taxon>
        <taxon>Agaricomycetes</taxon>
        <taxon>Cantharellales</taxon>
        <taxon>Botryobasidiaceae</taxon>
        <taxon>Botryobasidium</taxon>
    </lineage>
</organism>
<keyword evidence="2" id="KW-1185">Reference proteome</keyword>